<evidence type="ECO:0000313" key="1">
    <source>
        <dbReference type="EMBL" id="GER27853.1"/>
    </source>
</evidence>
<dbReference type="AlphaFoldDB" id="A0A5A7P509"/>
<reference evidence="2" key="1">
    <citation type="journal article" date="2019" name="Curr. Biol.">
        <title>Genome Sequence of Striga asiatica Provides Insight into the Evolution of Plant Parasitism.</title>
        <authorList>
            <person name="Yoshida S."/>
            <person name="Kim S."/>
            <person name="Wafula E.K."/>
            <person name="Tanskanen J."/>
            <person name="Kim Y.M."/>
            <person name="Honaas L."/>
            <person name="Yang Z."/>
            <person name="Spallek T."/>
            <person name="Conn C.E."/>
            <person name="Ichihashi Y."/>
            <person name="Cheong K."/>
            <person name="Cui S."/>
            <person name="Der J.P."/>
            <person name="Gundlach H."/>
            <person name="Jiao Y."/>
            <person name="Hori C."/>
            <person name="Ishida J.K."/>
            <person name="Kasahara H."/>
            <person name="Kiba T."/>
            <person name="Kim M.S."/>
            <person name="Koo N."/>
            <person name="Laohavisit A."/>
            <person name="Lee Y.H."/>
            <person name="Lumba S."/>
            <person name="McCourt P."/>
            <person name="Mortimer J.C."/>
            <person name="Mutuku J.M."/>
            <person name="Nomura T."/>
            <person name="Sasaki-Sekimoto Y."/>
            <person name="Seto Y."/>
            <person name="Wang Y."/>
            <person name="Wakatake T."/>
            <person name="Sakakibara H."/>
            <person name="Demura T."/>
            <person name="Yamaguchi S."/>
            <person name="Yoneyama K."/>
            <person name="Manabe R.I."/>
            <person name="Nelson D.C."/>
            <person name="Schulman A.H."/>
            <person name="Timko M.P."/>
            <person name="dePamphilis C.W."/>
            <person name="Choi D."/>
            <person name="Shirasu K."/>
        </authorList>
    </citation>
    <scope>NUCLEOTIDE SEQUENCE [LARGE SCALE GENOMIC DNA]</scope>
    <source>
        <strain evidence="2">cv. UVA1</strain>
    </source>
</reference>
<accession>A0A5A7P509</accession>
<evidence type="ECO:0000313" key="2">
    <source>
        <dbReference type="Proteomes" id="UP000325081"/>
    </source>
</evidence>
<dbReference type="Proteomes" id="UP000325081">
    <property type="component" value="Unassembled WGS sequence"/>
</dbReference>
<keyword evidence="2" id="KW-1185">Reference proteome</keyword>
<dbReference type="EMBL" id="BKCP01002224">
    <property type="protein sequence ID" value="GER27853.1"/>
    <property type="molecule type" value="Genomic_DNA"/>
</dbReference>
<organism evidence="1 2">
    <name type="scientific">Striga asiatica</name>
    <name type="common">Asiatic witchweed</name>
    <name type="synonym">Buchnera asiatica</name>
    <dbReference type="NCBI Taxonomy" id="4170"/>
    <lineage>
        <taxon>Eukaryota</taxon>
        <taxon>Viridiplantae</taxon>
        <taxon>Streptophyta</taxon>
        <taxon>Embryophyta</taxon>
        <taxon>Tracheophyta</taxon>
        <taxon>Spermatophyta</taxon>
        <taxon>Magnoliopsida</taxon>
        <taxon>eudicotyledons</taxon>
        <taxon>Gunneridae</taxon>
        <taxon>Pentapetalae</taxon>
        <taxon>asterids</taxon>
        <taxon>lamiids</taxon>
        <taxon>Lamiales</taxon>
        <taxon>Orobanchaceae</taxon>
        <taxon>Buchnereae</taxon>
        <taxon>Striga</taxon>
    </lineage>
</organism>
<sequence>MDNTTRIRAKEYWDSNPSIYEKESQHESECQEDNQYDAECQEDDTIDQSDFLDSDYDMRELTVMVMMMMHCWFENVDIRVNDEYETDSMSENDDEVVEVPRLTLRTWGGLI</sequence>
<dbReference type="GO" id="GO:0016787">
    <property type="term" value="F:hydrolase activity"/>
    <property type="evidence" value="ECO:0007669"/>
    <property type="project" value="UniProtKB-KW"/>
</dbReference>
<keyword evidence="1" id="KW-0378">Hydrolase</keyword>
<gene>
    <name evidence="1" type="ORF">STAS_03598</name>
</gene>
<comment type="caution">
    <text evidence="1">The sequence shown here is derived from an EMBL/GenBank/DDBJ whole genome shotgun (WGS) entry which is preliminary data.</text>
</comment>
<proteinExistence type="predicted"/>
<protein>
    <submittedName>
        <fullName evidence="1">GTP cyclohydrolase-2</fullName>
    </submittedName>
</protein>
<name>A0A5A7P509_STRAF</name>